<dbReference type="Pfam" id="PF11739">
    <property type="entry name" value="YdbH-like"/>
    <property type="match status" value="1"/>
</dbReference>
<reference evidence="1 2" key="1">
    <citation type="submission" date="2017-07" db="EMBL/GenBank/DDBJ databases">
        <title>Annotated genome sequence of Bacterioplanes sanyensis isolated from Red Sea.</title>
        <authorList>
            <person name="Rehman Z.U."/>
        </authorList>
    </citation>
    <scope>NUCLEOTIDE SEQUENCE [LARGE SCALE GENOMIC DNA]</scope>
    <source>
        <strain evidence="1 2">NV9</strain>
    </source>
</reference>
<dbReference type="Proteomes" id="UP000202440">
    <property type="component" value="Chromosome"/>
</dbReference>
<name>A0A222FHL5_9GAMM</name>
<dbReference type="KEGG" id="bsan:CHH28_05280"/>
<dbReference type="OrthoDB" id="9759996at2"/>
<gene>
    <name evidence="1" type="ORF">CHH28_05280</name>
</gene>
<evidence type="ECO:0000313" key="2">
    <source>
        <dbReference type="Proteomes" id="UP000202440"/>
    </source>
</evidence>
<dbReference type="AlphaFoldDB" id="A0A222FHL5"/>
<sequence>MQRWLRRLLWSLSGSLLLVTGLVLAAPWLLKPTLNQWANQALQLAGVGQGQVVIRQWNWHQLHIESVQALLADGSQIDVQHLRLSYRPLALLRGEFQQLHIERIAVQQASERLTQAAQRQAQRSSAALLQQPLSLPPLQQWLQIPLGRVQIDQLSWHNPQLASDLQASFDDGLWRLWGQLQLDNQPLPWQLELQLQIGGQWLILLSEQQQRLVQWHGRIQQSNASTEIEVEQFANLELLGTRLPALAALPLGTLSGSATLTLPDNMLLPQDIGISGQWQLQTQAITQGDSELAANQLSLQLDKARQDNWQLSVRTAEIQLSRADAHANASPSLSASCDAALQQCQLQAQLQAEVSSAEGQATLAVDSQGQWSQLDGLRLQLPLSLSARRQVNQHDVAVSGQGQWQLSWHPQQGLTVSSEQGLSLQLSGSIAPWDISPWHSQWLSGMSLSCQPQCQLTAPLQGQWQALTLRQPQANLSTELVIAAGQASCQLSDQLLQRAPSELPFFGRCRTTMGTAASRWNGWHIADTQLDADLALSATGLWGQLQLQAANEALSLHADLRRNSDGSGHLQWYLQPTELAAEALQLNQWRAVTGVQWLAGQLSGQGWLRWHSDGSWTPDMTLRLDHVSANYDNRVAIDGWHGFTSLRQHNDYWHIDAQLAGDQINPGIALEDSLLRLSAQLVPHDIQQPWLGLEYLTAELHEGRTRLLGGTVRIPQAAYDSRKDINAFGIAVDHIELQQVAALEAKAEVNATGLLDGVLPIIVAPDGVSVPAGHLFARAPGGTLSYQNQTSAALGGSHEGVAMAMNLLSDFHYDTLQSSIRYQPDGELNLGLSFAGSNPNFFDGQATELNINLDYNLLDLLHSLRVTQNLVQELEQKYQQ</sequence>
<accession>A0A222FHL5</accession>
<keyword evidence="2" id="KW-1185">Reference proteome</keyword>
<evidence type="ECO:0000313" key="1">
    <source>
        <dbReference type="EMBL" id="ASP38132.1"/>
    </source>
</evidence>
<proteinExistence type="predicted"/>
<dbReference type="RefSeq" id="WP_094059331.1">
    <property type="nucleotide sequence ID" value="NZ_CP022530.1"/>
</dbReference>
<dbReference type="EMBL" id="CP022530">
    <property type="protein sequence ID" value="ASP38132.1"/>
    <property type="molecule type" value="Genomic_DNA"/>
</dbReference>
<dbReference type="InterPro" id="IPR021730">
    <property type="entry name" value="YdbH"/>
</dbReference>
<protein>
    <submittedName>
        <fullName evidence="1">Uncharacterized protein</fullName>
    </submittedName>
</protein>
<organism evidence="1 2">
    <name type="scientific">Bacterioplanes sanyensis</name>
    <dbReference type="NCBI Taxonomy" id="1249553"/>
    <lineage>
        <taxon>Bacteria</taxon>
        <taxon>Pseudomonadati</taxon>
        <taxon>Pseudomonadota</taxon>
        <taxon>Gammaproteobacteria</taxon>
        <taxon>Oceanospirillales</taxon>
        <taxon>Oceanospirillaceae</taxon>
        <taxon>Bacterioplanes</taxon>
    </lineage>
</organism>